<feature type="signal peptide" evidence="1">
    <location>
        <begin position="1"/>
        <end position="28"/>
    </location>
</feature>
<evidence type="ECO:0000313" key="3">
    <source>
        <dbReference type="Proteomes" id="UP001054857"/>
    </source>
</evidence>
<accession>A0AAD3HK41</accession>
<evidence type="ECO:0008006" key="4">
    <source>
        <dbReference type="Google" id="ProtNLM"/>
    </source>
</evidence>
<dbReference type="InterPro" id="IPR040346">
    <property type="entry name" value="GEX1/Brambleberry"/>
</dbReference>
<organism evidence="2 3">
    <name type="scientific">Astrephomene gubernaculifera</name>
    <dbReference type="NCBI Taxonomy" id="47775"/>
    <lineage>
        <taxon>Eukaryota</taxon>
        <taxon>Viridiplantae</taxon>
        <taxon>Chlorophyta</taxon>
        <taxon>core chlorophytes</taxon>
        <taxon>Chlorophyceae</taxon>
        <taxon>CS clade</taxon>
        <taxon>Chlamydomonadales</taxon>
        <taxon>Astrephomenaceae</taxon>
        <taxon>Astrephomene</taxon>
    </lineage>
</organism>
<proteinExistence type="predicted"/>
<dbReference type="PANTHER" id="PTHR33538">
    <property type="entry name" value="PROTEIN GAMETE EXPRESSED 1"/>
    <property type="match status" value="1"/>
</dbReference>
<dbReference type="Proteomes" id="UP001054857">
    <property type="component" value="Unassembled WGS sequence"/>
</dbReference>
<sequence length="142" mass="16043">MTVRILTMGRHPWVVGLCLALHVAISSAMDTLAYHELPNAVATRTKDAYDQLRELSDRESFIQSLFGRDCYSQALLQVNRDCNSMTTEQQYKLAHAMNICFLTANGHAGYSCSPRMSHRECSGQLDDRAFASYNTFFTNIHT</sequence>
<dbReference type="AlphaFoldDB" id="A0AAD3HK41"/>
<keyword evidence="3" id="KW-1185">Reference proteome</keyword>
<feature type="non-terminal residue" evidence="2">
    <location>
        <position position="1"/>
    </location>
</feature>
<evidence type="ECO:0000256" key="1">
    <source>
        <dbReference type="SAM" id="SignalP"/>
    </source>
</evidence>
<feature type="chain" id="PRO_5042264166" description="Secreted protein" evidence="1">
    <location>
        <begin position="29"/>
        <end position="142"/>
    </location>
</feature>
<evidence type="ECO:0000313" key="2">
    <source>
        <dbReference type="EMBL" id="GFR43536.1"/>
    </source>
</evidence>
<comment type="caution">
    <text evidence="2">The sequence shown here is derived from an EMBL/GenBank/DDBJ whole genome shotgun (WGS) entry which is preliminary data.</text>
</comment>
<reference evidence="2 3" key="1">
    <citation type="journal article" date="2021" name="Sci. Rep.">
        <title>Genome sequencing of the multicellular alga Astrephomene provides insights into convergent evolution of germ-soma differentiation.</title>
        <authorList>
            <person name="Yamashita S."/>
            <person name="Yamamoto K."/>
            <person name="Matsuzaki R."/>
            <person name="Suzuki S."/>
            <person name="Yamaguchi H."/>
            <person name="Hirooka S."/>
            <person name="Minakuchi Y."/>
            <person name="Miyagishima S."/>
            <person name="Kawachi M."/>
            <person name="Toyoda A."/>
            <person name="Nozaki H."/>
        </authorList>
    </citation>
    <scope>NUCLEOTIDE SEQUENCE [LARGE SCALE GENOMIC DNA]</scope>
    <source>
        <strain evidence="2 3">NIES-4017</strain>
    </source>
</reference>
<keyword evidence="1" id="KW-0732">Signal</keyword>
<dbReference type="PANTHER" id="PTHR33538:SF2">
    <property type="entry name" value="PROTEIN GAMETE EXPRESSED 1"/>
    <property type="match status" value="1"/>
</dbReference>
<name>A0AAD3HK41_9CHLO</name>
<gene>
    <name evidence="2" type="ORF">Agub_g4414</name>
</gene>
<protein>
    <recommendedName>
        <fullName evidence="4">Secreted protein</fullName>
    </recommendedName>
</protein>
<dbReference type="EMBL" id="BMAR01000005">
    <property type="protein sequence ID" value="GFR43536.1"/>
    <property type="molecule type" value="Genomic_DNA"/>
</dbReference>